<feature type="region of interest" description="Disordered" evidence="1">
    <location>
        <begin position="211"/>
        <end position="373"/>
    </location>
</feature>
<dbReference type="PANTHER" id="PTHR33067">
    <property type="entry name" value="RNA-DIRECTED DNA POLYMERASE-RELATED"/>
    <property type="match status" value="1"/>
</dbReference>
<reference evidence="2" key="1">
    <citation type="journal article" date="2019" name="Sci. Rep.">
        <title>Draft genome of Tanacetum cinerariifolium, the natural source of mosquito coil.</title>
        <authorList>
            <person name="Yamashiro T."/>
            <person name="Shiraishi A."/>
            <person name="Satake H."/>
            <person name="Nakayama K."/>
        </authorList>
    </citation>
    <scope>NUCLEOTIDE SEQUENCE</scope>
</reference>
<proteinExistence type="predicted"/>
<feature type="compositionally biased region" description="Polar residues" evidence="1">
    <location>
        <begin position="632"/>
        <end position="644"/>
    </location>
</feature>
<feature type="compositionally biased region" description="Acidic residues" evidence="1">
    <location>
        <begin position="306"/>
        <end position="350"/>
    </location>
</feature>
<comment type="caution">
    <text evidence="2">The sequence shown here is derived from an EMBL/GenBank/DDBJ whole genome shotgun (WGS) entry which is preliminary data.</text>
</comment>
<gene>
    <name evidence="2" type="ORF">Tci_035848</name>
</gene>
<dbReference type="GO" id="GO:0003964">
    <property type="term" value="F:RNA-directed DNA polymerase activity"/>
    <property type="evidence" value="ECO:0007669"/>
    <property type="project" value="UniProtKB-KW"/>
</dbReference>
<dbReference type="Gene3D" id="2.40.70.10">
    <property type="entry name" value="Acid Proteases"/>
    <property type="match status" value="1"/>
</dbReference>
<dbReference type="CDD" id="cd00303">
    <property type="entry name" value="retropepsin_like"/>
    <property type="match status" value="1"/>
</dbReference>
<organism evidence="2">
    <name type="scientific">Tanacetum cinerariifolium</name>
    <name type="common">Dalmatian daisy</name>
    <name type="synonym">Chrysanthemum cinerariifolium</name>
    <dbReference type="NCBI Taxonomy" id="118510"/>
    <lineage>
        <taxon>Eukaryota</taxon>
        <taxon>Viridiplantae</taxon>
        <taxon>Streptophyta</taxon>
        <taxon>Embryophyta</taxon>
        <taxon>Tracheophyta</taxon>
        <taxon>Spermatophyta</taxon>
        <taxon>Magnoliopsida</taxon>
        <taxon>eudicotyledons</taxon>
        <taxon>Gunneridae</taxon>
        <taxon>Pentapetalae</taxon>
        <taxon>asterids</taxon>
        <taxon>campanulids</taxon>
        <taxon>Asterales</taxon>
        <taxon>Asteraceae</taxon>
        <taxon>Asteroideae</taxon>
        <taxon>Anthemideae</taxon>
        <taxon>Anthemidinae</taxon>
        <taxon>Tanacetum</taxon>
    </lineage>
</organism>
<dbReference type="EMBL" id="BKCJ010004924">
    <property type="protein sequence ID" value="GEU63870.1"/>
    <property type="molecule type" value="Genomic_DNA"/>
</dbReference>
<sequence length="1597" mass="181519">MPLPPILLSDKLSLVTHHRLLTRVLVKLDLENWNYASWVYFFKQLCSGYEIFTTLLDDLQARTMATTIEQLVAMDEVLVPSTQRCPYFKAFLVTADVPEIYMQEFWATAYVHQHSIRFKMNNKKHIVNLESFRDMLHICPRIPGQSFDEIPFEEEIMDFIRDDFLFSMIKVVSRHQNTQQYGAMLPIELTNDEIRNTKAYKEYYAFATEEAAPKPKASARRKRSDSDTSITPPTATTTPKPTVAATLRLTAAVKGKQPAKATKAKSTDEGTGFKPRVPDVPTDESEEDLSWNSSDDEGANDQGKDGDDDEGDEGNESDEGEEDADEDKDGGDDEEEGKSDEEDDNEEIRDEESFNPIPKTPKSSEDEGDGGEDQVLNVNEEEHIEEEEEDELYRDQESSSVSSQFVTSMLNPISDVGIESIFATASSSVAPLPTSTPIMTPSTISTIKTISQAPIPPTLISSEVLQNLPTFALVFRFDDRLKSLEANFSKFRQTNLLLKPSLPFQSVNAQLEAKVLTRSSRSSRTFYAVAADLSEMELKKILIKKMKGNKSIQCSDKQRSLYKALVDAYETDKIILYSYEETVILKRRRDDDDDDKDDEPSAGLDRGSKRRREEEPVQTTSQIEEPSHPVFETSSKDQPIVQSSKHPEWFSQPQKPPTPDRDWNKTLPAVQGSTQTWISKLAKPADSRSSFNELLDTPLDFSNFIMNRLRVDALNPKLIAGPTYELMNGSCTSLIELEYHLEEVYKATTDQLNWVNPEGQHNDLEYLCGGSSSHKYTTSVMKTKAADYGYIKWIEDLVPSTMWIQEPIYYDKHALWGVSHWGRKRQQFYGFDVNRESARNVYSKKRIIAVTDLKIMECDETLNDVCTALDDRLKGIRMQYLPQTIWRKGDKDRAAAMIQANDKMLKTRRIMRSLEKFVGGKLLLQPNLDECQSHIHPTTLLLTDLLQKTLKRRWRYLILAESQIHNHMLIPDYQDIIFQDFRYSDGFECYQVIKIGRKIESIATIITSLGSPVSSEDVVMFALEGMPKKRNVVKVQVLTLLCGFLIFFSYGAHGRINGVEKKKDNTDKLLVKILGHLGLDTPTETSLKSKANNYPPPAHPVRHPPRVNSKPSPLAVVLLLMELPFPLLLNPELKCKALADLGASINLMPLSVWKTLGLPDLILTRMTLELANHAIYTPDGIARDVFVPVGNFTFPADFVVVDYESDPRVPFILGRPFLRTARALIDVYGEEMILRDGDERLTLNMKHDTASYSNHPHRESVNLINIFNVPSEDCLEVSVSNQKSGNHTFSLHKEIASPKVTHEIHDSEGCNFLSEELPDIDSFNDIHPYFDVNLLSGSTTYSSNSLLEEFTDELALITYLPDYDDNLKCDIESDLREIEFLLYQGEDSDLKDSIDQMDLDNLDAYFVDPTPEMFTDEHAPDYSFMPRFDVYDDDFLEIKSDADNFYDDPFDSKGEKIKESELLIDELDLPCDFLPYSEYDSFTSQDISSDDDLPSPDNEDKVFNPGILIHEKSVIIITRVAQEKKLVTSYASLVFEDFDPPFYEPIVFKDVSNSMRLLLFSSENEEKVFKPGIYTSEKTVDNGVGYLVIEDFSSIEE</sequence>
<feature type="compositionally biased region" description="Acidic residues" evidence="1">
    <location>
        <begin position="591"/>
        <end position="600"/>
    </location>
</feature>
<keyword evidence="2" id="KW-0548">Nucleotidyltransferase</keyword>
<feature type="region of interest" description="Disordered" evidence="1">
    <location>
        <begin position="589"/>
        <end position="667"/>
    </location>
</feature>
<feature type="compositionally biased region" description="Acidic residues" evidence="1">
    <location>
        <begin position="281"/>
        <end position="299"/>
    </location>
</feature>
<keyword evidence="2" id="KW-0808">Transferase</keyword>
<protein>
    <submittedName>
        <fullName evidence="2">Reverse transcriptase domain-containing protein</fullName>
    </submittedName>
</protein>
<name>A0A6L2LRI9_TANCI</name>
<accession>A0A6L2LRI9</accession>
<dbReference type="PANTHER" id="PTHR33067:SF9">
    <property type="entry name" value="RNA-DIRECTED DNA POLYMERASE"/>
    <property type="match status" value="1"/>
</dbReference>
<feature type="compositionally biased region" description="Low complexity" evidence="1">
    <location>
        <begin position="227"/>
        <end position="253"/>
    </location>
</feature>
<evidence type="ECO:0000256" key="1">
    <source>
        <dbReference type="SAM" id="MobiDB-lite"/>
    </source>
</evidence>
<keyword evidence="2" id="KW-0695">RNA-directed DNA polymerase</keyword>
<feature type="region of interest" description="Disordered" evidence="1">
    <location>
        <begin position="1086"/>
        <end position="1106"/>
    </location>
</feature>
<evidence type="ECO:0000313" key="2">
    <source>
        <dbReference type="EMBL" id="GEU63870.1"/>
    </source>
</evidence>
<dbReference type="InterPro" id="IPR021109">
    <property type="entry name" value="Peptidase_aspartic_dom_sf"/>
</dbReference>